<keyword evidence="5 11" id="KW-0812">Transmembrane</keyword>
<dbReference type="GO" id="GO:0015031">
    <property type="term" value="P:protein transport"/>
    <property type="evidence" value="ECO:0007669"/>
    <property type="project" value="UniProtKB-KW"/>
</dbReference>
<evidence type="ECO:0000256" key="1">
    <source>
        <dbReference type="ARBA" id="ARBA00004162"/>
    </source>
</evidence>
<evidence type="ECO:0000256" key="9">
    <source>
        <dbReference type="ARBA" id="ARBA00023136"/>
    </source>
</evidence>
<evidence type="ECO:0000256" key="3">
    <source>
        <dbReference type="ARBA" id="ARBA00022448"/>
    </source>
</evidence>
<sequence>MNVMSLIFMVVVVGGMMFFMNRSQKKAQQQRQEQLNSMVIGAEIVTIGGLHGVLSGVNEADATIELDCEGVILTFDRAAVKTVKNNTAAPTVSEPTVVEETKKEDNPIEE</sequence>
<evidence type="ECO:0000256" key="5">
    <source>
        <dbReference type="ARBA" id="ARBA00022692"/>
    </source>
</evidence>
<dbReference type="SMART" id="SM01323">
    <property type="entry name" value="YajC"/>
    <property type="match status" value="1"/>
</dbReference>
<dbReference type="RefSeq" id="WP_017369966.1">
    <property type="nucleotide sequence ID" value="NZ_AP017373.1"/>
</dbReference>
<name>A0A9Q8Y2F6_9LACT</name>
<proteinExistence type="inferred from homology"/>
<organism evidence="14 15">
    <name type="scientific">Lactococcus formosensis</name>
    <dbReference type="NCBI Taxonomy" id="1281486"/>
    <lineage>
        <taxon>Bacteria</taxon>
        <taxon>Bacillati</taxon>
        <taxon>Bacillota</taxon>
        <taxon>Bacilli</taxon>
        <taxon>Lactobacillales</taxon>
        <taxon>Streptococcaceae</taxon>
        <taxon>Lactococcus</taxon>
    </lineage>
</organism>
<dbReference type="InterPro" id="IPR003849">
    <property type="entry name" value="Preprotein_translocase_YajC"/>
</dbReference>
<dbReference type="PANTHER" id="PTHR33909:SF1">
    <property type="entry name" value="SEC TRANSLOCON ACCESSORY COMPLEX SUBUNIT YAJC"/>
    <property type="match status" value="1"/>
</dbReference>
<dbReference type="AlphaFoldDB" id="A0A9Q8Y2F6"/>
<dbReference type="EMBL" id="CP086395">
    <property type="protein sequence ID" value="USJ20254.1"/>
    <property type="molecule type" value="Genomic_DNA"/>
</dbReference>
<evidence type="ECO:0000256" key="7">
    <source>
        <dbReference type="ARBA" id="ARBA00022989"/>
    </source>
</evidence>
<keyword evidence="4" id="KW-1003">Cell membrane</keyword>
<evidence type="ECO:0000313" key="12">
    <source>
        <dbReference type="EMBL" id="MDG6146155.1"/>
    </source>
</evidence>
<evidence type="ECO:0000256" key="8">
    <source>
        <dbReference type="ARBA" id="ARBA00023010"/>
    </source>
</evidence>
<keyword evidence="3" id="KW-0813">Transport</keyword>
<dbReference type="Proteomes" id="UP001153199">
    <property type="component" value="Unassembled WGS sequence"/>
</dbReference>
<gene>
    <name evidence="14" type="primary">yajC</name>
    <name evidence="14" type="ORF">LMK00_10700</name>
    <name evidence="13" type="ORF">NF708_10650</name>
    <name evidence="12" type="ORF">NF717_10925</name>
</gene>
<feature type="compositionally biased region" description="Basic and acidic residues" evidence="10">
    <location>
        <begin position="99"/>
        <end position="110"/>
    </location>
</feature>
<evidence type="ECO:0000313" key="16">
    <source>
        <dbReference type="Proteomes" id="UP001153199"/>
    </source>
</evidence>
<dbReference type="GeneID" id="89494919"/>
<reference evidence="14" key="1">
    <citation type="journal article" date="2022" name="Front. Microbiol.">
        <title>Feed Insects as a Reservoir of Granadaene-Producing Lactococci.</title>
        <authorList>
            <person name="Neuzil-Bunesova V."/>
            <person name="Ramirez Garcia A."/>
            <person name="Modrackova N."/>
            <person name="Makovska M."/>
            <person name="Sabolova M."/>
            <person name="Sproer C."/>
            <person name="Bunk B."/>
            <person name="Blom J."/>
            <person name="Schwab C."/>
        </authorList>
    </citation>
    <scope>NUCLEOTIDE SEQUENCE</scope>
    <source>
        <strain evidence="14">I4/6O</strain>
    </source>
</reference>
<keyword evidence="8" id="KW-0811">Translocation</keyword>
<evidence type="ECO:0000256" key="4">
    <source>
        <dbReference type="ARBA" id="ARBA00022475"/>
    </source>
</evidence>
<dbReference type="Pfam" id="PF02699">
    <property type="entry name" value="YajC"/>
    <property type="match status" value="1"/>
</dbReference>
<accession>A0A9Q8Y2F6</accession>
<comment type="subcellular location">
    <subcellularLocation>
        <location evidence="1">Cell membrane</location>
        <topology evidence="1">Single-pass membrane protein</topology>
    </subcellularLocation>
</comment>
<keyword evidence="16" id="KW-1185">Reference proteome</keyword>
<keyword evidence="6" id="KW-0653">Protein transport</keyword>
<feature type="region of interest" description="Disordered" evidence="10">
    <location>
        <begin position="86"/>
        <end position="110"/>
    </location>
</feature>
<evidence type="ECO:0000256" key="10">
    <source>
        <dbReference type="SAM" id="MobiDB-lite"/>
    </source>
</evidence>
<comment type="similarity">
    <text evidence="2">Belongs to the YajC family.</text>
</comment>
<dbReference type="KEGG" id="lfo:LMK00_10700"/>
<dbReference type="PANTHER" id="PTHR33909">
    <property type="entry name" value="SEC TRANSLOCON ACCESSORY COMPLEX SUBUNIT YAJC"/>
    <property type="match status" value="1"/>
</dbReference>
<dbReference type="GO" id="GO:0005886">
    <property type="term" value="C:plasma membrane"/>
    <property type="evidence" value="ECO:0007669"/>
    <property type="project" value="UniProtKB-SubCell"/>
</dbReference>
<dbReference type="Proteomes" id="UP001153203">
    <property type="component" value="Unassembled WGS sequence"/>
</dbReference>
<dbReference type="EMBL" id="JAMWFV010000027">
    <property type="protein sequence ID" value="MDG6146155.1"/>
    <property type="molecule type" value="Genomic_DNA"/>
</dbReference>
<dbReference type="NCBIfam" id="TIGR00739">
    <property type="entry name" value="yajC"/>
    <property type="match status" value="1"/>
</dbReference>
<reference evidence="12" key="2">
    <citation type="submission" date="2022-06" db="EMBL/GenBank/DDBJ databases">
        <title>Lactococcus from bovine mastitis in China.</title>
        <authorList>
            <person name="Lin Y."/>
            <person name="Han B."/>
        </authorList>
    </citation>
    <scope>NUCLEOTIDE SEQUENCE</scope>
    <source>
        <strain evidence="13">Hebei-B-39</strain>
        <strain evidence="12">Ningxia-I-26</strain>
    </source>
</reference>
<keyword evidence="9 11" id="KW-0472">Membrane</keyword>
<keyword evidence="7 11" id="KW-1133">Transmembrane helix</keyword>
<evidence type="ECO:0000256" key="6">
    <source>
        <dbReference type="ARBA" id="ARBA00022927"/>
    </source>
</evidence>
<protein>
    <submittedName>
        <fullName evidence="14">Preprotein translocase subunit YajC</fullName>
    </submittedName>
</protein>
<evidence type="ECO:0000313" key="14">
    <source>
        <dbReference type="EMBL" id="USJ20254.1"/>
    </source>
</evidence>
<dbReference type="Proteomes" id="UP001056730">
    <property type="component" value="Chromosome"/>
</dbReference>
<evidence type="ECO:0000313" key="15">
    <source>
        <dbReference type="Proteomes" id="UP001056730"/>
    </source>
</evidence>
<evidence type="ECO:0000256" key="2">
    <source>
        <dbReference type="ARBA" id="ARBA00006742"/>
    </source>
</evidence>
<feature type="transmembrane region" description="Helical" evidence="11">
    <location>
        <begin position="6"/>
        <end position="22"/>
    </location>
</feature>
<evidence type="ECO:0000256" key="11">
    <source>
        <dbReference type="SAM" id="Phobius"/>
    </source>
</evidence>
<dbReference type="EMBL" id="JAMWGI010000010">
    <property type="protein sequence ID" value="MDG6194436.1"/>
    <property type="molecule type" value="Genomic_DNA"/>
</dbReference>
<evidence type="ECO:0000313" key="13">
    <source>
        <dbReference type="EMBL" id="MDG6194436.1"/>
    </source>
</evidence>